<evidence type="ECO:0000313" key="3">
    <source>
        <dbReference type="Proteomes" id="UP000789342"/>
    </source>
</evidence>
<name>A0A9N9GY52_9GLOM</name>
<keyword evidence="1" id="KW-0812">Transmembrane</keyword>
<protein>
    <submittedName>
        <fullName evidence="2">10797_t:CDS:1</fullName>
    </submittedName>
</protein>
<proteinExistence type="predicted"/>
<accession>A0A9N9GY52</accession>
<feature type="non-terminal residue" evidence="2">
    <location>
        <position position="225"/>
    </location>
</feature>
<keyword evidence="1" id="KW-1133">Transmembrane helix</keyword>
<evidence type="ECO:0000313" key="2">
    <source>
        <dbReference type="EMBL" id="CAG8638190.1"/>
    </source>
</evidence>
<feature type="transmembrane region" description="Helical" evidence="1">
    <location>
        <begin position="201"/>
        <end position="224"/>
    </location>
</feature>
<comment type="caution">
    <text evidence="2">The sequence shown here is derived from an EMBL/GenBank/DDBJ whole genome shotgun (WGS) entry which is preliminary data.</text>
</comment>
<organism evidence="2 3">
    <name type="scientific">Acaulospora morrowiae</name>
    <dbReference type="NCBI Taxonomy" id="94023"/>
    <lineage>
        <taxon>Eukaryota</taxon>
        <taxon>Fungi</taxon>
        <taxon>Fungi incertae sedis</taxon>
        <taxon>Mucoromycota</taxon>
        <taxon>Glomeromycotina</taxon>
        <taxon>Glomeromycetes</taxon>
        <taxon>Diversisporales</taxon>
        <taxon>Acaulosporaceae</taxon>
        <taxon>Acaulospora</taxon>
    </lineage>
</organism>
<gene>
    <name evidence="2" type="ORF">AMORRO_LOCUS9395</name>
</gene>
<keyword evidence="3" id="KW-1185">Reference proteome</keyword>
<dbReference type="Proteomes" id="UP000789342">
    <property type="component" value="Unassembled WGS sequence"/>
</dbReference>
<dbReference type="AlphaFoldDB" id="A0A9N9GY52"/>
<dbReference type="OrthoDB" id="2338737at2759"/>
<sequence>VTGILGEELGPVIVPYRTVIVPPNNGTWVICSDVNTDYVSYSVRVTSDRSISLDKSCGQSYLGLPSSTFKNIRGVTAAVISHSDVNLFTSHKLDFTFVPSLSCIYSVVLTCDQDTGNIFIDQPDKYCLGVTNPTGIEQKVKVAVDFKNTVFSKGGFTSPNQPGGNPGIIVQEDDTNSSQDIISKDSSSDVLMMQKGDIRNAASLVWVNGMMMNVAIAMVVILGLL</sequence>
<reference evidence="2" key="1">
    <citation type="submission" date="2021-06" db="EMBL/GenBank/DDBJ databases">
        <authorList>
            <person name="Kallberg Y."/>
            <person name="Tangrot J."/>
            <person name="Rosling A."/>
        </authorList>
    </citation>
    <scope>NUCLEOTIDE SEQUENCE</scope>
    <source>
        <strain evidence="2">CL551</strain>
    </source>
</reference>
<dbReference type="EMBL" id="CAJVPV010009101">
    <property type="protein sequence ID" value="CAG8638190.1"/>
    <property type="molecule type" value="Genomic_DNA"/>
</dbReference>
<evidence type="ECO:0000256" key="1">
    <source>
        <dbReference type="SAM" id="Phobius"/>
    </source>
</evidence>
<keyword evidence="1" id="KW-0472">Membrane</keyword>